<organism evidence="1 2">
    <name type="scientific">Amylocarpus encephaloides</name>
    <dbReference type="NCBI Taxonomy" id="45428"/>
    <lineage>
        <taxon>Eukaryota</taxon>
        <taxon>Fungi</taxon>
        <taxon>Dikarya</taxon>
        <taxon>Ascomycota</taxon>
        <taxon>Pezizomycotina</taxon>
        <taxon>Leotiomycetes</taxon>
        <taxon>Helotiales</taxon>
        <taxon>Helotiales incertae sedis</taxon>
        <taxon>Amylocarpus</taxon>
    </lineage>
</organism>
<name>A0A9P7Y8L1_9HELO</name>
<evidence type="ECO:0008006" key="3">
    <source>
        <dbReference type="Google" id="ProtNLM"/>
    </source>
</evidence>
<keyword evidence="2" id="KW-1185">Reference proteome</keyword>
<dbReference type="Proteomes" id="UP000824998">
    <property type="component" value="Unassembled WGS sequence"/>
</dbReference>
<evidence type="ECO:0000313" key="2">
    <source>
        <dbReference type="Proteomes" id="UP000824998"/>
    </source>
</evidence>
<protein>
    <recommendedName>
        <fullName evidence="3">C2H2-type domain-containing protein</fullName>
    </recommendedName>
</protein>
<comment type="caution">
    <text evidence="1">The sequence shown here is derived from an EMBL/GenBank/DDBJ whole genome shotgun (WGS) entry which is preliminary data.</text>
</comment>
<dbReference type="EMBL" id="MU251820">
    <property type="protein sequence ID" value="KAG9229056.1"/>
    <property type="molecule type" value="Genomic_DNA"/>
</dbReference>
<dbReference type="Pfam" id="PF12013">
    <property type="entry name" value="OrsD"/>
    <property type="match status" value="1"/>
</dbReference>
<dbReference type="AlphaFoldDB" id="A0A9P7Y8L1"/>
<dbReference type="OrthoDB" id="3558677at2759"/>
<accession>A0A9P7Y8L1</accession>
<sequence>MSNPVYSTSAELPKGASPVLPEQLKPFLTLLDDPLGLPVCLLCQNAVLPKSLMDHFRKQHNIPTDIRPYFRSLVSTLPSLEPSDLPSKPHGSRSLRTLRVIKAFQCKECPFIRQDVTDVRKHINKEHNNSAAGNYDEIPAQTWLSGRRAVYWRVEVGTPDPEDPPCVWGFYGTGFGSKTPKTWSKEQVENSKV</sequence>
<gene>
    <name evidence="1" type="ORF">BJ875DRAFT_475881</name>
</gene>
<dbReference type="InterPro" id="IPR022698">
    <property type="entry name" value="OrsD"/>
</dbReference>
<proteinExistence type="predicted"/>
<reference evidence="1" key="1">
    <citation type="journal article" date="2021" name="IMA Fungus">
        <title>Genomic characterization of three marine fungi, including Emericellopsis atlantica sp. nov. with signatures of a generalist lifestyle and marine biomass degradation.</title>
        <authorList>
            <person name="Hagestad O.C."/>
            <person name="Hou L."/>
            <person name="Andersen J.H."/>
            <person name="Hansen E.H."/>
            <person name="Altermark B."/>
            <person name="Li C."/>
            <person name="Kuhnert E."/>
            <person name="Cox R.J."/>
            <person name="Crous P.W."/>
            <person name="Spatafora J.W."/>
            <person name="Lail K."/>
            <person name="Amirebrahimi M."/>
            <person name="Lipzen A."/>
            <person name="Pangilinan J."/>
            <person name="Andreopoulos W."/>
            <person name="Hayes R.D."/>
            <person name="Ng V."/>
            <person name="Grigoriev I.V."/>
            <person name="Jackson S.A."/>
            <person name="Sutton T.D.S."/>
            <person name="Dobson A.D.W."/>
            <person name="Rama T."/>
        </authorList>
    </citation>
    <scope>NUCLEOTIDE SEQUENCE</scope>
    <source>
        <strain evidence="1">TRa018bII</strain>
    </source>
</reference>
<evidence type="ECO:0000313" key="1">
    <source>
        <dbReference type="EMBL" id="KAG9229056.1"/>
    </source>
</evidence>